<dbReference type="CDD" id="cd06267">
    <property type="entry name" value="PBP1_LacI_sugar_binding-like"/>
    <property type="match status" value="1"/>
</dbReference>
<dbReference type="GO" id="GO:0000976">
    <property type="term" value="F:transcription cis-regulatory region binding"/>
    <property type="evidence" value="ECO:0007669"/>
    <property type="project" value="TreeGrafter"/>
</dbReference>
<dbReference type="Gene3D" id="3.40.50.2300">
    <property type="match status" value="2"/>
</dbReference>
<dbReference type="InterPro" id="IPR036388">
    <property type="entry name" value="WH-like_DNA-bd_sf"/>
</dbReference>
<sequence>MSEVPVPQYHRVKQALLREIESSDYAPDEPFITTREVCSRFGVSTTTAVRALDDLVREGVLVRKRGRGTFVTDKRQVRESIPSRNTRTLGCIFSGLQGRHMSEMLSGIESVCREAGYRVLLFDSAESAEKEAHNLQRALDAEVSGLIVCPVDGYSNSTHFNKLLERGLPLVMVDRYYPGLVTDVVVPDNFAIGYQLTDYLIGKGHRYIATLWGDTQCTSVQDRLSGYRRALQEHGLPIIPELAALISYEKLPERKRSELLQSWLEAPHRPSAFLCVNGYVMALLVKDLIHLGVNLSEEEAVLAGMDDVGPHDLLPFATIAAVLPSYEMGSKAMHLLLDHIERGEETRHILRHIVLPIDVSIKDLKPVHLQARAAKGARADH</sequence>
<reference evidence="5 6" key="1">
    <citation type="submission" date="2019-03" db="EMBL/GenBank/DDBJ databases">
        <title>Whole genome sequence of a novel Rubrobacter taiwanensis strain, isolated from Yellowstone National Park.</title>
        <authorList>
            <person name="Freed S."/>
            <person name="Ramaley R.F."/>
            <person name="Kyndt J.A."/>
        </authorList>
    </citation>
    <scope>NUCLEOTIDE SEQUENCE [LARGE SCALE GENOMIC DNA]</scope>
    <source>
        <strain evidence="5 6">Yellowstone</strain>
    </source>
</reference>
<evidence type="ECO:0000313" key="5">
    <source>
        <dbReference type="EMBL" id="TCJ16901.1"/>
    </source>
</evidence>
<dbReference type="SMART" id="SM00345">
    <property type="entry name" value="HTH_GNTR"/>
    <property type="match status" value="1"/>
</dbReference>
<dbReference type="RefSeq" id="WP_132691197.1">
    <property type="nucleotide sequence ID" value="NZ_SKBU01000015.1"/>
</dbReference>
<dbReference type="InterPro" id="IPR001761">
    <property type="entry name" value="Peripla_BP/Lac1_sug-bd_dom"/>
</dbReference>
<dbReference type="InterPro" id="IPR000524">
    <property type="entry name" value="Tscrpt_reg_HTH_GntR"/>
</dbReference>
<proteinExistence type="predicted"/>
<dbReference type="Pfam" id="PF00532">
    <property type="entry name" value="Peripla_BP_1"/>
    <property type="match status" value="1"/>
</dbReference>
<evidence type="ECO:0000259" key="4">
    <source>
        <dbReference type="PROSITE" id="PS50949"/>
    </source>
</evidence>
<keyword evidence="6" id="KW-1185">Reference proteome</keyword>
<accession>A0A4R1BI38</accession>
<evidence type="ECO:0000256" key="1">
    <source>
        <dbReference type="ARBA" id="ARBA00023015"/>
    </source>
</evidence>
<dbReference type="Pfam" id="PF00392">
    <property type="entry name" value="GntR"/>
    <property type="match status" value="1"/>
</dbReference>
<keyword evidence="3" id="KW-0804">Transcription</keyword>
<gene>
    <name evidence="5" type="ORF">E0L93_09355</name>
</gene>
<dbReference type="AlphaFoldDB" id="A0A4R1BI38"/>
<dbReference type="PANTHER" id="PTHR30146">
    <property type="entry name" value="LACI-RELATED TRANSCRIPTIONAL REPRESSOR"/>
    <property type="match status" value="1"/>
</dbReference>
<dbReference type="InterPro" id="IPR036390">
    <property type="entry name" value="WH_DNA-bd_sf"/>
</dbReference>
<comment type="caution">
    <text evidence="5">The sequence shown here is derived from an EMBL/GenBank/DDBJ whole genome shotgun (WGS) entry which is preliminary data.</text>
</comment>
<dbReference type="CDD" id="cd07377">
    <property type="entry name" value="WHTH_GntR"/>
    <property type="match status" value="1"/>
</dbReference>
<keyword evidence="1" id="KW-0805">Transcription regulation</keyword>
<protein>
    <submittedName>
        <fullName evidence="5">GntR family transcriptional regulator</fullName>
    </submittedName>
</protein>
<organism evidence="5 6">
    <name type="scientific">Rubrobacter taiwanensis</name>
    <dbReference type="NCBI Taxonomy" id="185139"/>
    <lineage>
        <taxon>Bacteria</taxon>
        <taxon>Bacillati</taxon>
        <taxon>Actinomycetota</taxon>
        <taxon>Rubrobacteria</taxon>
        <taxon>Rubrobacterales</taxon>
        <taxon>Rubrobacteraceae</taxon>
        <taxon>Rubrobacter</taxon>
    </lineage>
</organism>
<dbReference type="OrthoDB" id="7363114at2"/>
<dbReference type="GO" id="GO:0003700">
    <property type="term" value="F:DNA-binding transcription factor activity"/>
    <property type="evidence" value="ECO:0007669"/>
    <property type="project" value="InterPro"/>
</dbReference>
<dbReference type="Proteomes" id="UP000295244">
    <property type="component" value="Unassembled WGS sequence"/>
</dbReference>
<name>A0A4R1BI38_9ACTN</name>
<dbReference type="PROSITE" id="PS50949">
    <property type="entry name" value="HTH_GNTR"/>
    <property type="match status" value="1"/>
</dbReference>
<dbReference type="SUPFAM" id="SSF53822">
    <property type="entry name" value="Periplasmic binding protein-like I"/>
    <property type="match status" value="1"/>
</dbReference>
<dbReference type="PANTHER" id="PTHR30146:SF109">
    <property type="entry name" value="HTH-TYPE TRANSCRIPTIONAL REGULATOR GALS"/>
    <property type="match status" value="1"/>
</dbReference>
<evidence type="ECO:0000256" key="2">
    <source>
        <dbReference type="ARBA" id="ARBA00023125"/>
    </source>
</evidence>
<keyword evidence="2" id="KW-0238">DNA-binding</keyword>
<dbReference type="SUPFAM" id="SSF46785">
    <property type="entry name" value="Winged helix' DNA-binding domain"/>
    <property type="match status" value="1"/>
</dbReference>
<evidence type="ECO:0000313" key="6">
    <source>
        <dbReference type="Proteomes" id="UP000295244"/>
    </source>
</evidence>
<dbReference type="Gene3D" id="1.10.10.10">
    <property type="entry name" value="Winged helix-like DNA-binding domain superfamily/Winged helix DNA-binding domain"/>
    <property type="match status" value="1"/>
</dbReference>
<evidence type="ECO:0000256" key="3">
    <source>
        <dbReference type="ARBA" id="ARBA00023163"/>
    </source>
</evidence>
<dbReference type="InterPro" id="IPR028082">
    <property type="entry name" value="Peripla_BP_I"/>
</dbReference>
<dbReference type="EMBL" id="SKBU01000015">
    <property type="protein sequence ID" value="TCJ16901.1"/>
    <property type="molecule type" value="Genomic_DNA"/>
</dbReference>
<feature type="domain" description="HTH gntR-type" evidence="4">
    <location>
        <begin position="6"/>
        <end position="74"/>
    </location>
</feature>